<dbReference type="Proteomes" id="UP000254893">
    <property type="component" value="Unassembled WGS sequence"/>
</dbReference>
<evidence type="ECO:0000313" key="2">
    <source>
        <dbReference type="Proteomes" id="UP000254893"/>
    </source>
</evidence>
<gene>
    <name evidence="1" type="ORF">NCTC11388_03645</name>
</gene>
<sequence>MMIGELIAKEELPNYKIIPAPVDHSELLKDKLEGALRLGNAFKSKNYNCLPNGRRTKTYRDYYMVCYG</sequence>
<protein>
    <submittedName>
        <fullName evidence="1">Uncharacterized protein</fullName>
    </submittedName>
</protein>
<evidence type="ECO:0000313" key="1">
    <source>
        <dbReference type="EMBL" id="SUJ24645.1"/>
    </source>
</evidence>
<dbReference type="AlphaFoldDB" id="A0A380CMX2"/>
<name>A0A380CMX2_SPHSI</name>
<dbReference type="RefSeq" id="WP_258862363.1">
    <property type="nucleotide sequence ID" value="NZ_UGYW01000002.1"/>
</dbReference>
<proteinExistence type="predicted"/>
<dbReference type="EMBL" id="UGYW01000002">
    <property type="protein sequence ID" value="SUJ24645.1"/>
    <property type="molecule type" value="Genomic_DNA"/>
</dbReference>
<organism evidence="1 2">
    <name type="scientific">Sphingobacterium spiritivorum</name>
    <name type="common">Flavobacterium spiritivorum</name>
    <dbReference type="NCBI Taxonomy" id="258"/>
    <lineage>
        <taxon>Bacteria</taxon>
        <taxon>Pseudomonadati</taxon>
        <taxon>Bacteroidota</taxon>
        <taxon>Sphingobacteriia</taxon>
        <taxon>Sphingobacteriales</taxon>
        <taxon>Sphingobacteriaceae</taxon>
        <taxon>Sphingobacterium</taxon>
    </lineage>
</organism>
<accession>A0A380CMX2</accession>
<reference evidence="1 2" key="1">
    <citation type="submission" date="2018-06" db="EMBL/GenBank/DDBJ databases">
        <authorList>
            <consortium name="Pathogen Informatics"/>
            <person name="Doyle S."/>
        </authorList>
    </citation>
    <scope>NUCLEOTIDE SEQUENCE [LARGE SCALE GENOMIC DNA]</scope>
    <source>
        <strain evidence="1 2">NCTC11388</strain>
    </source>
</reference>